<evidence type="ECO:0000313" key="3">
    <source>
        <dbReference type="Proteomes" id="UP000815325"/>
    </source>
</evidence>
<dbReference type="EMBL" id="MU069672">
    <property type="protein sequence ID" value="KAF5836163.1"/>
    <property type="molecule type" value="Genomic_DNA"/>
</dbReference>
<evidence type="ECO:0000259" key="1">
    <source>
        <dbReference type="PROSITE" id="PS50127"/>
    </source>
</evidence>
<evidence type="ECO:0000313" key="2">
    <source>
        <dbReference type="EMBL" id="KAF5836163.1"/>
    </source>
</evidence>
<dbReference type="CDD" id="cd23808">
    <property type="entry name" value="UBCc_UBE2W"/>
    <property type="match status" value="1"/>
</dbReference>
<dbReference type="InterPro" id="IPR016135">
    <property type="entry name" value="UBQ-conjugating_enzyme/RWD"/>
</dbReference>
<dbReference type="SMART" id="SM00212">
    <property type="entry name" value="UBCc"/>
    <property type="match status" value="1"/>
</dbReference>
<dbReference type="PROSITE" id="PS50127">
    <property type="entry name" value="UBC_2"/>
    <property type="match status" value="1"/>
</dbReference>
<organism evidence="2 3">
    <name type="scientific">Dunaliella salina</name>
    <name type="common">Green alga</name>
    <name type="synonym">Protococcus salinus</name>
    <dbReference type="NCBI Taxonomy" id="3046"/>
    <lineage>
        <taxon>Eukaryota</taxon>
        <taxon>Viridiplantae</taxon>
        <taxon>Chlorophyta</taxon>
        <taxon>core chlorophytes</taxon>
        <taxon>Chlorophyceae</taxon>
        <taxon>CS clade</taxon>
        <taxon>Chlamydomonadales</taxon>
        <taxon>Dunaliellaceae</taxon>
        <taxon>Dunaliella</taxon>
    </lineage>
</organism>
<sequence length="187" mass="20936">MPFLELSHYQMDSVDIEQSILPCNFSAGALLPVHSELKEWQRSPPEGFALEEASGQDMTQWCISMQGPECLGGPGMSKDFYLGKVFRVRVRFNEQYPIQAPEVVFLDPTPVHPHIYSNGHICLDVLYDGQSGGWSPALTISKIVLSLQSMLASNSSPTRPPGDMDYCQRVGTRSPKLTRWVFEDDKV</sequence>
<accession>A0ABQ7GNK2</accession>
<dbReference type="Pfam" id="PF00179">
    <property type="entry name" value="UQ_con"/>
    <property type="match status" value="1"/>
</dbReference>
<feature type="domain" description="UBC core" evidence="1">
    <location>
        <begin position="28"/>
        <end position="187"/>
    </location>
</feature>
<reference evidence="2" key="1">
    <citation type="submission" date="2017-08" db="EMBL/GenBank/DDBJ databases">
        <authorList>
            <person name="Polle J.E."/>
            <person name="Barry K."/>
            <person name="Cushman J."/>
            <person name="Schmutz J."/>
            <person name="Tran D."/>
            <person name="Hathwaick L.T."/>
            <person name="Yim W.C."/>
            <person name="Jenkins J."/>
            <person name="Mckie-Krisberg Z.M."/>
            <person name="Prochnik S."/>
            <person name="Lindquist E."/>
            <person name="Dockter R.B."/>
            <person name="Adam C."/>
            <person name="Molina H."/>
            <person name="Bunkerborg J."/>
            <person name="Jin E."/>
            <person name="Buchheim M."/>
            <person name="Magnuson J."/>
        </authorList>
    </citation>
    <scope>NUCLEOTIDE SEQUENCE</scope>
    <source>
        <strain evidence="2">CCAP 19/18</strain>
    </source>
</reference>
<dbReference type="PANTHER" id="PTHR24067">
    <property type="entry name" value="UBIQUITIN-CONJUGATING ENZYME E2"/>
    <property type="match status" value="1"/>
</dbReference>
<dbReference type="SUPFAM" id="SSF54495">
    <property type="entry name" value="UBC-like"/>
    <property type="match status" value="1"/>
</dbReference>
<dbReference type="InterPro" id="IPR050113">
    <property type="entry name" value="Ub_conjugating_enzyme"/>
</dbReference>
<protein>
    <submittedName>
        <fullName evidence="2">Ubiquitin-conjugating enzyme/RWD-like protein</fullName>
    </submittedName>
</protein>
<dbReference type="Gene3D" id="3.10.110.10">
    <property type="entry name" value="Ubiquitin Conjugating Enzyme"/>
    <property type="match status" value="1"/>
</dbReference>
<gene>
    <name evidence="2" type="ORF">DUNSADRAFT_6315</name>
</gene>
<name>A0ABQ7GNK2_DUNSA</name>
<proteinExistence type="predicted"/>
<keyword evidence="3" id="KW-1185">Reference proteome</keyword>
<comment type="caution">
    <text evidence="2">The sequence shown here is derived from an EMBL/GenBank/DDBJ whole genome shotgun (WGS) entry which is preliminary data.</text>
</comment>
<dbReference type="InterPro" id="IPR000608">
    <property type="entry name" value="UBC"/>
</dbReference>
<dbReference type="Proteomes" id="UP000815325">
    <property type="component" value="Unassembled WGS sequence"/>
</dbReference>